<dbReference type="Pfam" id="PF13843">
    <property type="entry name" value="DDE_Tnp_1_7"/>
    <property type="match status" value="1"/>
</dbReference>
<dbReference type="EMBL" id="JAHQIW010006803">
    <property type="protein sequence ID" value="KAJ1370573.1"/>
    <property type="molecule type" value="Genomic_DNA"/>
</dbReference>
<evidence type="ECO:0000313" key="6">
    <source>
        <dbReference type="Proteomes" id="UP001196413"/>
    </source>
</evidence>
<dbReference type="Proteomes" id="UP001196413">
    <property type="component" value="Unassembled WGS sequence"/>
</dbReference>
<dbReference type="EMBL" id="JAHQIW010005116">
    <property type="protein sequence ID" value="KAJ1364961.1"/>
    <property type="molecule type" value="Genomic_DNA"/>
</dbReference>
<comment type="caution">
    <text evidence="5">The sequence shown here is derived from an EMBL/GenBank/DDBJ whole genome shotgun (WGS) entry which is preliminary data.</text>
</comment>
<feature type="region of interest" description="Disordered" evidence="1">
    <location>
        <begin position="24"/>
        <end position="55"/>
    </location>
</feature>
<evidence type="ECO:0000256" key="1">
    <source>
        <dbReference type="SAM" id="MobiDB-lite"/>
    </source>
</evidence>
<evidence type="ECO:0000313" key="3">
    <source>
        <dbReference type="EMBL" id="KAJ1364899.1"/>
    </source>
</evidence>
<evidence type="ECO:0000313" key="5">
    <source>
        <dbReference type="EMBL" id="KAJ1370573.1"/>
    </source>
</evidence>
<organism evidence="5 6">
    <name type="scientific">Parelaphostrongylus tenuis</name>
    <name type="common">Meningeal worm</name>
    <dbReference type="NCBI Taxonomy" id="148309"/>
    <lineage>
        <taxon>Eukaryota</taxon>
        <taxon>Metazoa</taxon>
        <taxon>Ecdysozoa</taxon>
        <taxon>Nematoda</taxon>
        <taxon>Chromadorea</taxon>
        <taxon>Rhabditida</taxon>
        <taxon>Rhabditina</taxon>
        <taxon>Rhabditomorpha</taxon>
        <taxon>Strongyloidea</taxon>
        <taxon>Metastrongylidae</taxon>
        <taxon>Parelaphostrongylus</taxon>
    </lineage>
</organism>
<gene>
    <name evidence="3" type="ORF">KIN20_025090</name>
    <name evidence="4" type="ORF">KIN20_025160</name>
    <name evidence="5" type="ORF">KIN20_032323</name>
</gene>
<dbReference type="AlphaFoldDB" id="A0AAD5R6G3"/>
<sequence length="172" mass="19239">MSRGKDWEAFDDKKSEIMLQGLAVSAEEDTGNESEVIMDKNVHTPRVSEDGDDGTDDAQRALLNVDIVVADWITNVQPPPILPFDSPAAGVQHSIVGGCRQPAHFYELIITDLWKLSVEQTNIYGTQKNADWEDITVEKMKTYIALCMQMSVVKMQHLKKSSELPSVFQESL</sequence>
<name>A0AAD5R6G3_PARTN</name>
<accession>A0AAD5R6G3</accession>
<keyword evidence="6" id="KW-1185">Reference proteome</keyword>
<evidence type="ECO:0000313" key="4">
    <source>
        <dbReference type="EMBL" id="KAJ1364961.1"/>
    </source>
</evidence>
<feature type="compositionally biased region" description="Basic and acidic residues" evidence="1">
    <location>
        <begin position="37"/>
        <end position="49"/>
    </location>
</feature>
<proteinExistence type="predicted"/>
<protein>
    <recommendedName>
        <fullName evidence="2">PiggyBac transposable element-derived protein domain-containing protein</fullName>
    </recommendedName>
</protein>
<dbReference type="InterPro" id="IPR029526">
    <property type="entry name" value="PGBD"/>
</dbReference>
<feature type="domain" description="PiggyBac transposable element-derived protein" evidence="2">
    <location>
        <begin position="104"/>
        <end position="159"/>
    </location>
</feature>
<reference evidence="5" key="1">
    <citation type="submission" date="2021-06" db="EMBL/GenBank/DDBJ databases">
        <title>Parelaphostrongylus tenuis whole genome reference sequence.</title>
        <authorList>
            <person name="Garwood T.J."/>
            <person name="Larsen P.A."/>
            <person name="Fountain-Jones N.M."/>
            <person name="Garbe J.R."/>
            <person name="Macchietto M.G."/>
            <person name="Kania S.A."/>
            <person name="Gerhold R.W."/>
            <person name="Richards J.E."/>
            <person name="Wolf T.M."/>
        </authorList>
    </citation>
    <scope>NUCLEOTIDE SEQUENCE</scope>
    <source>
        <strain evidence="5">MNPRO001-30</strain>
        <tissue evidence="5">Meninges</tissue>
    </source>
</reference>
<evidence type="ECO:0000259" key="2">
    <source>
        <dbReference type="Pfam" id="PF13843"/>
    </source>
</evidence>
<dbReference type="EMBL" id="JAHQIW010005098">
    <property type="protein sequence ID" value="KAJ1364899.1"/>
    <property type="molecule type" value="Genomic_DNA"/>
</dbReference>